<evidence type="ECO:0000256" key="2">
    <source>
        <dbReference type="PROSITE-ProRule" id="PRU00023"/>
    </source>
</evidence>
<dbReference type="PROSITE" id="PS50088">
    <property type="entry name" value="ANK_REPEAT"/>
    <property type="match status" value="1"/>
</dbReference>
<dbReference type="InterPro" id="IPR002110">
    <property type="entry name" value="Ankyrin_rpt"/>
</dbReference>
<dbReference type="InterPro" id="IPR056884">
    <property type="entry name" value="NPHP3-like_N"/>
</dbReference>
<proteinExistence type="predicted"/>
<keyword evidence="3" id="KW-0175">Coiled coil</keyword>
<dbReference type="OrthoDB" id="4184734at2759"/>
<feature type="domain" description="Nephrocystin 3-like N-terminal" evidence="5">
    <location>
        <begin position="204"/>
        <end position="365"/>
    </location>
</feature>
<feature type="repeat" description="ANK" evidence="2">
    <location>
        <begin position="663"/>
        <end position="695"/>
    </location>
</feature>
<evidence type="ECO:0000259" key="5">
    <source>
        <dbReference type="Pfam" id="PF24883"/>
    </source>
</evidence>
<dbReference type="SUPFAM" id="SSF52540">
    <property type="entry name" value="P-loop containing nucleoside triphosphate hydrolases"/>
    <property type="match status" value="1"/>
</dbReference>
<feature type="non-terminal residue" evidence="6">
    <location>
        <position position="710"/>
    </location>
</feature>
<dbReference type="PANTHER" id="PTHR10039">
    <property type="entry name" value="AMELOGENIN"/>
    <property type="match status" value="1"/>
</dbReference>
<protein>
    <submittedName>
        <fullName evidence="6">Uncharacterized protein</fullName>
    </submittedName>
</protein>
<dbReference type="EMBL" id="PDNA01000487">
    <property type="protein sequence ID" value="PGG95177.1"/>
    <property type="molecule type" value="Genomic_DNA"/>
</dbReference>
<dbReference type="STRING" id="1447883.A0A2B7WF44"/>
<dbReference type="AlphaFoldDB" id="A0A2B7WF44"/>
<evidence type="ECO:0000313" key="6">
    <source>
        <dbReference type="EMBL" id="PGG95177.1"/>
    </source>
</evidence>
<gene>
    <name evidence="6" type="ORF">AJ80_10005</name>
</gene>
<feature type="coiled-coil region" evidence="3">
    <location>
        <begin position="70"/>
        <end position="97"/>
    </location>
</feature>
<reference evidence="6 7" key="1">
    <citation type="submission" date="2017-10" db="EMBL/GenBank/DDBJ databases">
        <title>Comparative genomics in systemic dimorphic fungi from Ajellomycetaceae.</title>
        <authorList>
            <person name="Munoz J.F."/>
            <person name="Mcewen J.G."/>
            <person name="Clay O.K."/>
            <person name="Cuomo C.A."/>
        </authorList>
    </citation>
    <scope>NUCLEOTIDE SEQUENCE [LARGE SCALE GENOMIC DNA]</scope>
    <source>
        <strain evidence="6 7">UAMH7299</strain>
    </source>
</reference>
<dbReference type="InterPro" id="IPR054471">
    <property type="entry name" value="GPIID_WHD"/>
</dbReference>
<organism evidence="6 7">
    <name type="scientific">Polytolypa hystricis (strain UAMH7299)</name>
    <dbReference type="NCBI Taxonomy" id="1447883"/>
    <lineage>
        <taxon>Eukaryota</taxon>
        <taxon>Fungi</taxon>
        <taxon>Dikarya</taxon>
        <taxon>Ascomycota</taxon>
        <taxon>Pezizomycotina</taxon>
        <taxon>Eurotiomycetes</taxon>
        <taxon>Eurotiomycetidae</taxon>
        <taxon>Onygenales</taxon>
        <taxon>Onygenales incertae sedis</taxon>
        <taxon>Polytolypa</taxon>
    </lineage>
</organism>
<dbReference type="Proteomes" id="UP000224634">
    <property type="component" value="Unassembled WGS sequence"/>
</dbReference>
<keyword evidence="1" id="KW-0677">Repeat</keyword>
<dbReference type="InterPro" id="IPR027417">
    <property type="entry name" value="P-loop_NTPase"/>
</dbReference>
<dbReference type="Pfam" id="PF24883">
    <property type="entry name" value="NPHP3_N"/>
    <property type="match status" value="1"/>
</dbReference>
<dbReference type="PANTHER" id="PTHR10039:SF16">
    <property type="entry name" value="GPI INOSITOL-DEACYLASE"/>
    <property type="match status" value="1"/>
</dbReference>
<feature type="domain" description="GPI inositol-deacylase winged helix" evidence="4">
    <location>
        <begin position="474"/>
        <end position="582"/>
    </location>
</feature>
<sequence length="710" mass="80787">MADPLSVGGSAVGIISLGIAVCDGLVRYYRSWKDCGGDVEAMLESIESLMGSFQCLGPCLESDGLNKDLVKQVEASIKLSRNRVESLDRELEKLKREANPNMRQKIHFQSRRLLYPFKQDTIRGLGERVSSLKGNVSIALEALQLDTSEVILMETRGVGDSVNAAVDLLAKAEKDERKRAILNWLNPPDPYSNYNAACKQREKDTGTWFLKGHEYATWRDTSNSILWLHGIPGCGKTVLSSTVLKDVFQRYQHTSRIAFFYFSFNDKGKQSTHMLLASLIKQLSTQCPTTPKALIDLYSCHNDGQQLPTTDELMETLRIIIGDTHQTYIILDALDECEEWEDLLENIEEIFRWNIANLHLLVTSRREKMIEDVFEDFVKTQVCLQNKLVDGDIRLHIHQQLLIDRKLRRWPSETKKEIEEALANGANGMFRWAACQLDELRTCRTPNSVRNALNTLPKDLDDTYERILLNIPENGRQDVLTILKWLAFSTCPVSVSEVAEALTIDLGHQPPLFDSTRRYFDPRDILELCSSLVTVSRKESDEEGFFEYLGNVEARLSLAHFSVKEYLVSDRIKYGKASEYSINKICADQCITECCLAYLLQFNTPDAPTTRRKSPLIRYAACRWSYHARVVEDKVNVMRLIMDLFLLNRNAYRNWLCNRRISEFLLPLYLASDLGLVNIAKTLIVQGAEVNAQAEFNQGGYYGNALQAAS</sequence>
<keyword evidence="2" id="KW-0040">ANK repeat</keyword>
<keyword evidence="7" id="KW-1185">Reference proteome</keyword>
<evidence type="ECO:0000259" key="4">
    <source>
        <dbReference type="Pfam" id="PF22939"/>
    </source>
</evidence>
<evidence type="ECO:0000256" key="1">
    <source>
        <dbReference type="ARBA" id="ARBA00022737"/>
    </source>
</evidence>
<evidence type="ECO:0000313" key="7">
    <source>
        <dbReference type="Proteomes" id="UP000224634"/>
    </source>
</evidence>
<comment type="caution">
    <text evidence="6">The sequence shown here is derived from an EMBL/GenBank/DDBJ whole genome shotgun (WGS) entry which is preliminary data.</text>
</comment>
<accession>A0A2B7WF44</accession>
<evidence type="ECO:0000256" key="3">
    <source>
        <dbReference type="SAM" id="Coils"/>
    </source>
</evidence>
<dbReference type="Gene3D" id="3.40.50.300">
    <property type="entry name" value="P-loop containing nucleotide triphosphate hydrolases"/>
    <property type="match status" value="1"/>
</dbReference>
<name>A0A2B7WF44_POLH7</name>
<dbReference type="Pfam" id="PF22939">
    <property type="entry name" value="WHD_GPIID"/>
    <property type="match status" value="1"/>
</dbReference>